<evidence type="ECO:0000256" key="1">
    <source>
        <dbReference type="SAM" id="SignalP"/>
    </source>
</evidence>
<reference evidence="4" key="2">
    <citation type="submission" date="2015-01" db="EMBL/GenBank/DDBJ databases">
        <title>Evolutionary Origins and Diversification of the Mycorrhizal Mutualists.</title>
        <authorList>
            <consortium name="DOE Joint Genome Institute"/>
            <consortium name="Mycorrhizal Genomics Consortium"/>
            <person name="Kohler A."/>
            <person name="Kuo A."/>
            <person name="Nagy L.G."/>
            <person name="Floudas D."/>
            <person name="Copeland A."/>
            <person name="Barry K.W."/>
            <person name="Cichocki N."/>
            <person name="Veneault-Fourrey C."/>
            <person name="LaButti K."/>
            <person name="Lindquist E.A."/>
            <person name="Lipzen A."/>
            <person name="Lundell T."/>
            <person name="Morin E."/>
            <person name="Murat C."/>
            <person name="Riley R."/>
            <person name="Ohm R."/>
            <person name="Sun H."/>
            <person name="Tunlid A."/>
            <person name="Henrissat B."/>
            <person name="Grigoriev I.V."/>
            <person name="Hibbett D.S."/>
            <person name="Martin F."/>
        </authorList>
    </citation>
    <scope>NUCLEOTIDE SEQUENCE [LARGE SCALE GENOMIC DNA]</scope>
    <source>
        <strain evidence="4">h7</strain>
    </source>
</reference>
<feature type="domain" description="GH16" evidence="2">
    <location>
        <begin position="16"/>
        <end position="285"/>
    </location>
</feature>
<feature type="signal peptide" evidence="1">
    <location>
        <begin position="1"/>
        <end position="20"/>
    </location>
</feature>
<sequence length="317" mass="34689">MLSLSARSFVVVQLFTSALAATYLLSDNIQGSGFLSKFNVESIPDPTHGRVNYVDYETAARQNLTYASNDHFVMRADSETVLRDNDPGRNSVRLLSKKRYTTSVMIFNIRHMPQGCGTWPAVWTVGDDWPHQGEIDILEGVNDYGPNKVTLHTGEGCTMPESRSQTGTTKGTNCDVAETGNESCGVLVPGSESYGPSFNGNGGGWYAVERTDSFIKAWFWSRTDSGIPYEVQSGVPSVDTDNWGMPAAFFPSTNCPISEMFGPHKIAINLAFCGDWAGSSEAYATAGCPSSCVDFVNNNPSAFRDAYFDFAWLNIYQ</sequence>
<keyword evidence="1" id="KW-0732">Signal</keyword>
<dbReference type="Proteomes" id="UP000053424">
    <property type="component" value="Unassembled WGS sequence"/>
</dbReference>
<keyword evidence="3" id="KW-0378">Hydrolase</keyword>
<keyword evidence="4" id="KW-1185">Reference proteome</keyword>
<dbReference type="AlphaFoldDB" id="A0A0C3CSB2"/>
<evidence type="ECO:0000259" key="2">
    <source>
        <dbReference type="PROSITE" id="PS51762"/>
    </source>
</evidence>
<dbReference type="STRING" id="686832.A0A0C3CSB2"/>
<organism evidence="3 4">
    <name type="scientific">Hebeloma cylindrosporum</name>
    <dbReference type="NCBI Taxonomy" id="76867"/>
    <lineage>
        <taxon>Eukaryota</taxon>
        <taxon>Fungi</taxon>
        <taxon>Dikarya</taxon>
        <taxon>Basidiomycota</taxon>
        <taxon>Agaricomycotina</taxon>
        <taxon>Agaricomycetes</taxon>
        <taxon>Agaricomycetidae</taxon>
        <taxon>Agaricales</taxon>
        <taxon>Agaricineae</taxon>
        <taxon>Hymenogastraceae</taxon>
        <taxon>Hebeloma</taxon>
    </lineage>
</organism>
<dbReference type="EMBL" id="KN831770">
    <property type="protein sequence ID" value="KIM46776.1"/>
    <property type="molecule type" value="Genomic_DNA"/>
</dbReference>
<dbReference type="GO" id="GO:0009251">
    <property type="term" value="P:glucan catabolic process"/>
    <property type="evidence" value="ECO:0007669"/>
    <property type="project" value="TreeGrafter"/>
</dbReference>
<dbReference type="Pfam" id="PF26113">
    <property type="entry name" value="GH16_XgeA"/>
    <property type="match status" value="1"/>
</dbReference>
<dbReference type="OrthoDB" id="192832at2759"/>
<dbReference type="CDD" id="cd02181">
    <property type="entry name" value="GH16_fungal_Lam16A_glucanase"/>
    <property type="match status" value="1"/>
</dbReference>
<evidence type="ECO:0000313" key="4">
    <source>
        <dbReference type="Proteomes" id="UP000053424"/>
    </source>
</evidence>
<dbReference type="InterPro" id="IPR050546">
    <property type="entry name" value="Glycosyl_Hydrlase_16"/>
</dbReference>
<protein>
    <submittedName>
        <fullName evidence="3">Glycoside hydrolase family 16 protein</fullName>
    </submittedName>
</protein>
<dbReference type="GO" id="GO:0004553">
    <property type="term" value="F:hydrolase activity, hydrolyzing O-glycosyl compounds"/>
    <property type="evidence" value="ECO:0007669"/>
    <property type="project" value="InterPro"/>
</dbReference>
<feature type="chain" id="PRO_5002162801" evidence="1">
    <location>
        <begin position="21"/>
        <end position="317"/>
    </location>
</feature>
<dbReference type="PROSITE" id="PS51762">
    <property type="entry name" value="GH16_2"/>
    <property type="match status" value="1"/>
</dbReference>
<dbReference type="SUPFAM" id="SSF49899">
    <property type="entry name" value="Concanavalin A-like lectins/glucanases"/>
    <property type="match status" value="1"/>
</dbReference>
<dbReference type="HOGENOM" id="CLU_016972_1_1_1"/>
<dbReference type="PANTHER" id="PTHR10963:SF24">
    <property type="entry name" value="GLYCOSIDASE C21B10.07-RELATED"/>
    <property type="match status" value="1"/>
</dbReference>
<dbReference type="Gene3D" id="2.60.120.200">
    <property type="match status" value="1"/>
</dbReference>
<name>A0A0C3CSB2_HEBCY</name>
<dbReference type="InterPro" id="IPR000757">
    <property type="entry name" value="Beta-glucanase-like"/>
</dbReference>
<accession>A0A0C3CSB2</accession>
<reference evidence="3 4" key="1">
    <citation type="submission" date="2014-04" db="EMBL/GenBank/DDBJ databases">
        <authorList>
            <consortium name="DOE Joint Genome Institute"/>
            <person name="Kuo A."/>
            <person name="Gay G."/>
            <person name="Dore J."/>
            <person name="Kohler A."/>
            <person name="Nagy L.G."/>
            <person name="Floudas D."/>
            <person name="Copeland A."/>
            <person name="Barry K.W."/>
            <person name="Cichocki N."/>
            <person name="Veneault-Fourrey C."/>
            <person name="LaButti K."/>
            <person name="Lindquist E.A."/>
            <person name="Lipzen A."/>
            <person name="Lundell T."/>
            <person name="Morin E."/>
            <person name="Murat C."/>
            <person name="Sun H."/>
            <person name="Tunlid A."/>
            <person name="Henrissat B."/>
            <person name="Grigoriev I.V."/>
            <person name="Hibbett D.S."/>
            <person name="Martin F."/>
            <person name="Nordberg H.P."/>
            <person name="Cantor M.N."/>
            <person name="Hua S.X."/>
        </authorList>
    </citation>
    <scope>NUCLEOTIDE SEQUENCE [LARGE SCALE GENOMIC DNA]</scope>
    <source>
        <strain evidence="4">h7</strain>
    </source>
</reference>
<dbReference type="PANTHER" id="PTHR10963">
    <property type="entry name" value="GLYCOSYL HYDROLASE-RELATED"/>
    <property type="match status" value="1"/>
</dbReference>
<gene>
    <name evidence="3" type="ORF">M413DRAFT_262437</name>
</gene>
<proteinExistence type="predicted"/>
<evidence type="ECO:0000313" key="3">
    <source>
        <dbReference type="EMBL" id="KIM46776.1"/>
    </source>
</evidence>
<dbReference type="InterPro" id="IPR013320">
    <property type="entry name" value="ConA-like_dom_sf"/>
</dbReference>